<evidence type="ECO:0000256" key="8">
    <source>
        <dbReference type="SAM" id="Phobius"/>
    </source>
</evidence>
<feature type="transmembrane region" description="Helical" evidence="8">
    <location>
        <begin position="259"/>
        <end position="276"/>
    </location>
</feature>
<dbReference type="EMBL" id="JBEUSY010000136">
    <property type="protein sequence ID" value="KAL1244327.1"/>
    <property type="molecule type" value="Genomic_DNA"/>
</dbReference>
<feature type="transmembrane region" description="Helical" evidence="8">
    <location>
        <begin position="115"/>
        <end position="143"/>
    </location>
</feature>
<dbReference type="NCBIfam" id="NF037979">
    <property type="entry name" value="Na_transp"/>
    <property type="match status" value="1"/>
</dbReference>
<evidence type="ECO:0000256" key="7">
    <source>
        <dbReference type="RuleBase" id="RU003732"/>
    </source>
</evidence>
<feature type="transmembrane region" description="Helical" evidence="8">
    <location>
        <begin position="440"/>
        <end position="468"/>
    </location>
</feature>
<comment type="caution">
    <text evidence="9">The sequence shown here is derived from an EMBL/GenBank/DDBJ whole genome shotgun (WGS) entry which is preliminary data.</text>
</comment>
<gene>
    <name evidence="9" type="ORF">TSPI_05071</name>
</gene>
<organism evidence="9 10">
    <name type="scientific">Trichinella spiralis</name>
    <name type="common">Trichina worm</name>
    <dbReference type="NCBI Taxonomy" id="6334"/>
    <lineage>
        <taxon>Eukaryota</taxon>
        <taxon>Metazoa</taxon>
        <taxon>Ecdysozoa</taxon>
        <taxon>Nematoda</taxon>
        <taxon>Enoplea</taxon>
        <taxon>Dorylaimia</taxon>
        <taxon>Trichinellida</taxon>
        <taxon>Trichinellidae</taxon>
        <taxon>Trichinella</taxon>
    </lineage>
</organism>
<dbReference type="PROSITE" id="PS00754">
    <property type="entry name" value="NA_NEUROTRAN_SYMP_2"/>
    <property type="match status" value="1"/>
</dbReference>
<sequence>MSCQKWHRKRPLTNILNLWSMVDKVRSPNEVKDKEKWASKTEFMLSCLGFAVGLGNIWRFPYLCGRNGGAAFLLIFIIFIIFGGVPMALLELGLGQYSSLASHQLFEAFCPLFSGLGYVMILTSFLTSLYYNVVIAWAIYYFAASFSSQLPWKTCNNPWNTIACYDKSMDEFCTQLNLTYWKGQCWNNTADHEQQFDAVVNWSERTNPAQEYFDNNVLHLSKGIDHLGGLSLELSMCLLAAWVLVFAILIKGVRSAGKVIYFTATVPYMLLLALLVRGATLPNAIEGIKFFIIPDFSRLADSAVWGDAAVQVFFSMSVGAGGLTTLSSYNELDNNIFRDTFVITLGNIFTSLLSGFVVFSILGFMAGEFRQSVESVATAGPGLLFVTYPYALTHLPLSPVWSALFFFTVILMGIDSQIVLVEVVITAFKDQYPKLREPKIRVCAVACTCAISYLIGLLMCTGGGAYILNLLDTFAGGWPLLLQCLLEVIIVQIKPVVLTTKAMKSITTFHHIYCYLSCETISTYSSNKMWAQSIRFSVHIVAVDCDWIDGNFTSRLEKYAHLYRYMLGEPSRKFWKFLGYPINKFYTLCWAYLTPLCLVVVLVFNFSEYTITSYGNYIYPLWAEVIGWLIAFGSCLPAVIVALYKVIVIVTTGSKETIKLRLRNQLTSTERWDQNRKILETSNADELQTVETKMKF</sequence>
<feature type="transmembrane region" description="Helical" evidence="8">
    <location>
        <begin position="308"/>
        <end position="329"/>
    </location>
</feature>
<dbReference type="SUPFAM" id="SSF161070">
    <property type="entry name" value="SNF-like"/>
    <property type="match status" value="1"/>
</dbReference>
<protein>
    <recommendedName>
        <fullName evidence="7">Transporter</fullName>
    </recommendedName>
</protein>
<feature type="transmembrane region" description="Helical" evidence="8">
    <location>
        <begin position="72"/>
        <end position="94"/>
    </location>
</feature>
<dbReference type="Proteomes" id="UP001558632">
    <property type="component" value="Unassembled WGS sequence"/>
</dbReference>
<evidence type="ECO:0000313" key="9">
    <source>
        <dbReference type="EMBL" id="KAL1244327.1"/>
    </source>
</evidence>
<keyword evidence="6 8" id="KW-0472">Membrane</keyword>
<comment type="similarity">
    <text evidence="7">Belongs to the sodium:neurotransmitter symporter (SNF) (TC 2.A.22) family.</text>
</comment>
<feature type="transmembrane region" description="Helical" evidence="8">
    <location>
        <begin position="585"/>
        <end position="606"/>
    </location>
</feature>
<keyword evidence="5 8" id="KW-1133">Transmembrane helix</keyword>
<feature type="transmembrane region" description="Helical" evidence="8">
    <location>
        <begin position="341"/>
        <end position="366"/>
    </location>
</feature>
<dbReference type="PROSITE" id="PS50267">
    <property type="entry name" value="NA_NEUROTRAN_SYMP_3"/>
    <property type="match status" value="1"/>
</dbReference>
<keyword evidence="4 7" id="KW-0769">Symport</keyword>
<dbReference type="InterPro" id="IPR000175">
    <property type="entry name" value="Na/ntran_symport"/>
</dbReference>
<dbReference type="PANTHER" id="PTHR11616">
    <property type="entry name" value="SODIUM/CHLORIDE DEPENDENT TRANSPORTER"/>
    <property type="match status" value="1"/>
</dbReference>
<dbReference type="Pfam" id="PF00209">
    <property type="entry name" value="SNF"/>
    <property type="match status" value="2"/>
</dbReference>
<dbReference type="PROSITE" id="PS00610">
    <property type="entry name" value="NA_NEUROTRAN_SYMP_1"/>
    <property type="match status" value="1"/>
</dbReference>
<evidence type="ECO:0000256" key="4">
    <source>
        <dbReference type="ARBA" id="ARBA00022847"/>
    </source>
</evidence>
<evidence type="ECO:0000313" key="10">
    <source>
        <dbReference type="Proteomes" id="UP001558632"/>
    </source>
</evidence>
<dbReference type="PRINTS" id="PR00176">
    <property type="entry name" value="NANEUSMPORT"/>
</dbReference>
<evidence type="ECO:0000256" key="5">
    <source>
        <dbReference type="ARBA" id="ARBA00022989"/>
    </source>
</evidence>
<keyword evidence="3 7" id="KW-0812">Transmembrane</keyword>
<reference evidence="9 10" key="1">
    <citation type="submission" date="2024-07" db="EMBL/GenBank/DDBJ databases">
        <title>Enhanced genomic and transcriptomic resources for Trichinella pseudospiralis and T. spiralis underpin the discovery of pronounced molecular differences between stages and species.</title>
        <authorList>
            <person name="Pasi K.K."/>
            <person name="La Rosa G."/>
            <person name="Gomez-Morales M.A."/>
            <person name="Tosini F."/>
            <person name="Sumanam S."/>
            <person name="Young N.D."/>
            <person name="Chang B.C."/>
            <person name="Robin G.B."/>
        </authorList>
    </citation>
    <scope>NUCLEOTIDE SEQUENCE [LARGE SCALE GENOMIC DNA]</scope>
    <source>
        <strain evidence="9">ISS534</strain>
    </source>
</reference>
<dbReference type="PANTHER" id="PTHR11616:SF240">
    <property type="entry name" value="BLOATED TUBULES, ISOFORM B-RELATED"/>
    <property type="match status" value="1"/>
</dbReference>
<name>A0ABR3KV29_TRISP</name>
<proteinExistence type="inferred from homology"/>
<accession>A0ABR3KV29</accession>
<feature type="transmembrane region" description="Helical" evidence="8">
    <location>
        <begin position="400"/>
        <end position="428"/>
    </location>
</feature>
<keyword evidence="2 7" id="KW-0813">Transport</keyword>
<keyword evidence="10" id="KW-1185">Reference proteome</keyword>
<feature type="transmembrane region" description="Helical" evidence="8">
    <location>
        <begin position="230"/>
        <end position="250"/>
    </location>
</feature>
<evidence type="ECO:0000256" key="1">
    <source>
        <dbReference type="ARBA" id="ARBA00004141"/>
    </source>
</evidence>
<feature type="transmembrane region" description="Helical" evidence="8">
    <location>
        <begin position="626"/>
        <end position="653"/>
    </location>
</feature>
<evidence type="ECO:0000256" key="6">
    <source>
        <dbReference type="ARBA" id="ARBA00023136"/>
    </source>
</evidence>
<feature type="transmembrane region" description="Helical" evidence="8">
    <location>
        <begin position="480"/>
        <end position="498"/>
    </location>
</feature>
<evidence type="ECO:0000256" key="2">
    <source>
        <dbReference type="ARBA" id="ARBA00022448"/>
    </source>
</evidence>
<comment type="subcellular location">
    <subcellularLocation>
        <location evidence="1">Membrane</location>
        <topology evidence="1">Multi-pass membrane protein</topology>
    </subcellularLocation>
</comment>
<evidence type="ECO:0000256" key="3">
    <source>
        <dbReference type="ARBA" id="ARBA00022692"/>
    </source>
</evidence>
<dbReference type="InterPro" id="IPR037272">
    <property type="entry name" value="SNS_sf"/>
</dbReference>